<proteinExistence type="predicted"/>
<sequence>MEKLKGLETLKKMRGYNNAKLNVQIDMEFLNSGLVMNERNKVNRSK</sequence>
<dbReference type="Proteomes" id="UP000652761">
    <property type="component" value="Unassembled WGS sequence"/>
</dbReference>
<accession>A0A843VGM9</accession>
<keyword evidence="2" id="KW-1185">Reference proteome</keyword>
<evidence type="ECO:0000313" key="1">
    <source>
        <dbReference type="EMBL" id="MQL90589.1"/>
    </source>
</evidence>
<name>A0A843VGM9_COLES</name>
<dbReference type="AlphaFoldDB" id="A0A843VGM9"/>
<protein>
    <submittedName>
        <fullName evidence="1">Uncharacterized protein</fullName>
    </submittedName>
</protein>
<organism evidence="1 2">
    <name type="scientific">Colocasia esculenta</name>
    <name type="common">Wild taro</name>
    <name type="synonym">Arum esculentum</name>
    <dbReference type="NCBI Taxonomy" id="4460"/>
    <lineage>
        <taxon>Eukaryota</taxon>
        <taxon>Viridiplantae</taxon>
        <taxon>Streptophyta</taxon>
        <taxon>Embryophyta</taxon>
        <taxon>Tracheophyta</taxon>
        <taxon>Spermatophyta</taxon>
        <taxon>Magnoliopsida</taxon>
        <taxon>Liliopsida</taxon>
        <taxon>Araceae</taxon>
        <taxon>Aroideae</taxon>
        <taxon>Colocasieae</taxon>
        <taxon>Colocasia</taxon>
    </lineage>
</organism>
<gene>
    <name evidence="1" type="ORF">Taro_023189</name>
</gene>
<comment type="caution">
    <text evidence="1">The sequence shown here is derived from an EMBL/GenBank/DDBJ whole genome shotgun (WGS) entry which is preliminary data.</text>
</comment>
<evidence type="ECO:0000313" key="2">
    <source>
        <dbReference type="Proteomes" id="UP000652761"/>
    </source>
</evidence>
<dbReference type="EMBL" id="NMUH01001257">
    <property type="protein sequence ID" value="MQL90589.1"/>
    <property type="molecule type" value="Genomic_DNA"/>
</dbReference>
<reference evidence="1" key="1">
    <citation type="submission" date="2017-07" db="EMBL/GenBank/DDBJ databases">
        <title>Taro Niue Genome Assembly and Annotation.</title>
        <authorList>
            <person name="Atibalentja N."/>
            <person name="Keating K."/>
            <person name="Fields C.J."/>
        </authorList>
    </citation>
    <scope>NUCLEOTIDE SEQUENCE</scope>
    <source>
        <strain evidence="1">Niue_2</strain>
        <tissue evidence="1">Leaf</tissue>
    </source>
</reference>